<dbReference type="Proteomes" id="UP000887565">
    <property type="component" value="Unplaced"/>
</dbReference>
<dbReference type="WBParaSite" id="nRc.2.0.1.t32080-RA">
    <property type="protein sequence ID" value="nRc.2.0.1.t32080-RA"/>
    <property type="gene ID" value="nRc.2.0.1.g32080"/>
</dbReference>
<organism evidence="1 2">
    <name type="scientific">Romanomermis culicivorax</name>
    <name type="common">Nematode worm</name>
    <dbReference type="NCBI Taxonomy" id="13658"/>
    <lineage>
        <taxon>Eukaryota</taxon>
        <taxon>Metazoa</taxon>
        <taxon>Ecdysozoa</taxon>
        <taxon>Nematoda</taxon>
        <taxon>Enoplea</taxon>
        <taxon>Dorylaimia</taxon>
        <taxon>Mermithida</taxon>
        <taxon>Mermithoidea</taxon>
        <taxon>Mermithidae</taxon>
        <taxon>Romanomermis</taxon>
    </lineage>
</organism>
<evidence type="ECO:0000313" key="2">
    <source>
        <dbReference type="WBParaSite" id="nRc.2.0.1.t32080-RA"/>
    </source>
</evidence>
<name>A0A915K1I6_ROMCU</name>
<evidence type="ECO:0000313" key="1">
    <source>
        <dbReference type="Proteomes" id="UP000887565"/>
    </source>
</evidence>
<protein>
    <submittedName>
        <fullName evidence="2">Uncharacterized protein</fullName>
    </submittedName>
</protein>
<dbReference type="AlphaFoldDB" id="A0A915K1I6"/>
<sequence>YPSPISARFPTAPVNRETIESRLPIANTHCPGPVWIASQFLVRKPKVPRDLPPVPSNPLKNRTRVIEFNLRYRRRLIDSKRTVTNDIASIFCANSKRAKISGGNEQKSEQMTSISRRLLTRQTCVAEEMRWTATAATALRECSRCATTALIPTTTTRSSATIRPTT</sequence>
<reference evidence="2" key="1">
    <citation type="submission" date="2022-11" db="UniProtKB">
        <authorList>
            <consortium name="WormBaseParasite"/>
        </authorList>
    </citation>
    <scope>IDENTIFICATION</scope>
</reference>
<accession>A0A915K1I6</accession>
<proteinExistence type="predicted"/>
<keyword evidence="1" id="KW-1185">Reference proteome</keyword>